<proteinExistence type="predicted"/>
<dbReference type="InterPro" id="IPR009057">
    <property type="entry name" value="Homeodomain-like_sf"/>
</dbReference>
<dbReference type="GO" id="GO:0003700">
    <property type="term" value="F:DNA-binding transcription factor activity"/>
    <property type="evidence" value="ECO:0007669"/>
    <property type="project" value="TreeGrafter"/>
</dbReference>
<dbReference type="PROSITE" id="PS50977">
    <property type="entry name" value="HTH_TETR_2"/>
    <property type="match status" value="1"/>
</dbReference>
<name>A0A1H4J3Q7_9MICO</name>
<dbReference type="InterPro" id="IPR011075">
    <property type="entry name" value="TetR_C"/>
</dbReference>
<evidence type="ECO:0000256" key="2">
    <source>
        <dbReference type="ARBA" id="ARBA00023125"/>
    </source>
</evidence>
<evidence type="ECO:0000256" key="3">
    <source>
        <dbReference type="ARBA" id="ARBA00023163"/>
    </source>
</evidence>
<dbReference type="InterPro" id="IPR050109">
    <property type="entry name" value="HTH-type_TetR-like_transc_reg"/>
</dbReference>
<evidence type="ECO:0000313" key="8">
    <source>
        <dbReference type="Proteomes" id="UP000183750"/>
    </source>
</evidence>
<organism evidence="7 8">
    <name type="scientific">Microbacterium hydrocarbonoxydans</name>
    <dbReference type="NCBI Taxonomy" id="273678"/>
    <lineage>
        <taxon>Bacteria</taxon>
        <taxon>Bacillati</taxon>
        <taxon>Actinomycetota</taxon>
        <taxon>Actinomycetes</taxon>
        <taxon>Micrococcales</taxon>
        <taxon>Microbacteriaceae</taxon>
        <taxon>Microbacterium</taxon>
    </lineage>
</organism>
<keyword evidence="8" id="KW-1185">Reference proteome</keyword>
<evidence type="ECO:0000256" key="1">
    <source>
        <dbReference type="ARBA" id="ARBA00023015"/>
    </source>
</evidence>
<dbReference type="SUPFAM" id="SSF48498">
    <property type="entry name" value="Tetracyclin repressor-like, C-terminal domain"/>
    <property type="match status" value="1"/>
</dbReference>
<dbReference type="PANTHER" id="PTHR30055">
    <property type="entry name" value="HTH-TYPE TRANSCRIPTIONAL REGULATOR RUTR"/>
    <property type="match status" value="1"/>
</dbReference>
<dbReference type="Gene3D" id="1.10.357.10">
    <property type="entry name" value="Tetracycline Repressor, domain 2"/>
    <property type="match status" value="1"/>
</dbReference>
<sequence length="197" mass="20802">MSPMRADEMAKPTGRPRDPGVEASILAAVQDLLIESGYAGTTIGAVADRARCGRSAIYRRWETKAELVVAAVGALQIAADAPDTGTLRGDLLGAAMHFARADDRTARVLASILSEIGRDEELRDVAYRVVGGPPVAALTAVIERWIERGEVRGDAPVALIAGLVPTAAFGSVSLRRRALEPDAVVQLVDEVVLPALR</sequence>
<feature type="region of interest" description="Disordered" evidence="5">
    <location>
        <begin position="1"/>
        <end position="20"/>
    </location>
</feature>
<dbReference type="EMBL" id="FNSQ01000005">
    <property type="protein sequence ID" value="SEB40950.1"/>
    <property type="molecule type" value="Genomic_DNA"/>
</dbReference>
<reference evidence="8" key="1">
    <citation type="submission" date="2016-10" db="EMBL/GenBank/DDBJ databases">
        <authorList>
            <person name="Varghese N."/>
            <person name="Submissions S."/>
        </authorList>
    </citation>
    <scope>NUCLEOTIDE SEQUENCE [LARGE SCALE GENOMIC DNA]</scope>
    <source>
        <strain evidence="8">DSM 16089</strain>
    </source>
</reference>
<dbReference type="GO" id="GO:0000976">
    <property type="term" value="F:transcription cis-regulatory region binding"/>
    <property type="evidence" value="ECO:0007669"/>
    <property type="project" value="TreeGrafter"/>
</dbReference>
<dbReference type="PRINTS" id="PR00455">
    <property type="entry name" value="HTHTETR"/>
</dbReference>
<dbReference type="PANTHER" id="PTHR30055:SF148">
    <property type="entry name" value="TETR-FAMILY TRANSCRIPTIONAL REGULATOR"/>
    <property type="match status" value="1"/>
</dbReference>
<gene>
    <name evidence="7" type="ORF">SAMN04489807_0554</name>
</gene>
<dbReference type="InterPro" id="IPR001647">
    <property type="entry name" value="HTH_TetR"/>
</dbReference>
<evidence type="ECO:0000313" key="7">
    <source>
        <dbReference type="EMBL" id="SEB40950.1"/>
    </source>
</evidence>
<evidence type="ECO:0000256" key="4">
    <source>
        <dbReference type="PROSITE-ProRule" id="PRU00335"/>
    </source>
</evidence>
<accession>A0A1H4J3Q7</accession>
<feature type="DNA-binding region" description="H-T-H motif" evidence="4">
    <location>
        <begin position="42"/>
        <end position="61"/>
    </location>
</feature>
<keyword evidence="2 4" id="KW-0238">DNA-binding</keyword>
<protein>
    <submittedName>
        <fullName evidence="7">DNA-binding transcriptional regulator, AcrR family</fullName>
    </submittedName>
</protein>
<dbReference type="Gene3D" id="1.10.10.60">
    <property type="entry name" value="Homeodomain-like"/>
    <property type="match status" value="1"/>
</dbReference>
<keyword evidence="3" id="KW-0804">Transcription</keyword>
<dbReference type="Pfam" id="PF16859">
    <property type="entry name" value="TetR_C_11"/>
    <property type="match status" value="1"/>
</dbReference>
<feature type="domain" description="HTH tetR-type" evidence="6">
    <location>
        <begin position="19"/>
        <end position="79"/>
    </location>
</feature>
<dbReference type="AlphaFoldDB" id="A0A1H4J3Q7"/>
<evidence type="ECO:0000259" key="6">
    <source>
        <dbReference type="PROSITE" id="PS50977"/>
    </source>
</evidence>
<evidence type="ECO:0000256" key="5">
    <source>
        <dbReference type="SAM" id="MobiDB-lite"/>
    </source>
</evidence>
<keyword evidence="1" id="KW-0805">Transcription regulation</keyword>
<dbReference type="SUPFAM" id="SSF46689">
    <property type="entry name" value="Homeodomain-like"/>
    <property type="match status" value="1"/>
</dbReference>
<dbReference type="Proteomes" id="UP000183750">
    <property type="component" value="Unassembled WGS sequence"/>
</dbReference>
<dbReference type="InterPro" id="IPR036271">
    <property type="entry name" value="Tet_transcr_reg_TetR-rel_C_sf"/>
</dbReference>
<dbReference type="Pfam" id="PF00440">
    <property type="entry name" value="TetR_N"/>
    <property type="match status" value="1"/>
</dbReference>